<name>A0A5J6DA73_9CAUD</name>
<protein>
    <submittedName>
        <fullName evidence="1">Uncharacterized protein</fullName>
    </submittedName>
</protein>
<evidence type="ECO:0000313" key="1">
    <source>
        <dbReference type="EMBL" id="QEQ94707.1"/>
    </source>
</evidence>
<reference evidence="1 2" key="1">
    <citation type="submission" date="2019-07" db="EMBL/GenBank/DDBJ databases">
        <title>Complete genome sequence of bacteriophage infecting Erwinia pyrifoliae.</title>
        <authorList>
            <person name="Kim S.G."/>
            <person name="Park S.C."/>
        </authorList>
    </citation>
    <scope>NUCLEOTIDE SEQUENCE [LARGE SCALE GENOMIC DNA]</scope>
</reference>
<accession>A0A5J6DA73</accession>
<keyword evidence="2" id="KW-1185">Reference proteome</keyword>
<gene>
    <name evidence="1" type="ORF">pEpSNUABM09_09</name>
</gene>
<evidence type="ECO:0000313" key="2">
    <source>
        <dbReference type="Proteomes" id="UP000325714"/>
    </source>
</evidence>
<dbReference type="Proteomes" id="UP000325714">
    <property type="component" value="Segment"/>
</dbReference>
<organism evidence="1 2">
    <name type="scientific">Erwinia phage pEp_SNUABM_09</name>
    <dbReference type="NCBI Taxonomy" id="2601644"/>
    <lineage>
        <taxon>Viruses</taxon>
        <taxon>Duplodnaviria</taxon>
        <taxon>Heunggongvirae</taxon>
        <taxon>Uroviricota</taxon>
        <taxon>Caudoviricetes</taxon>
        <taxon>Autographivirales</taxon>
        <taxon>Autotranscriptaviridae</taxon>
        <taxon>Studiervirinae</taxon>
        <taxon>Snaubvirus</taxon>
        <taxon>Snaubvirus pEpSNUABM09</taxon>
    </lineage>
</organism>
<dbReference type="EMBL" id="MN184885">
    <property type="protein sequence ID" value="QEQ94707.1"/>
    <property type="molecule type" value="Genomic_DNA"/>
</dbReference>
<sequence>MVKYEKWVWTNGAALNEKQVVVNIDCGNVSWYDLMDELDKQPDRWVVCVAPEGYITWATSGPVSGVYAPSEGHTVIVTDDVPFQEGDVLRNFEWTGATFLRKEEPKPVVRTKEDIMADLLKLQEELKAM</sequence>
<proteinExistence type="predicted"/>